<name>A0A6H5I5I9_9HYME</name>
<dbReference type="Pfam" id="PF13606">
    <property type="entry name" value="Ank_3"/>
    <property type="match status" value="1"/>
</dbReference>
<dbReference type="SMART" id="SM00248">
    <property type="entry name" value="ANK"/>
    <property type="match status" value="10"/>
</dbReference>
<protein>
    <submittedName>
        <fullName evidence="4">Uncharacterized protein</fullName>
    </submittedName>
</protein>
<dbReference type="InterPro" id="IPR002110">
    <property type="entry name" value="Ankyrin_rpt"/>
</dbReference>
<evidence type="ECO:0000313" key="5">
    <source>
        <dbReference type="Proteomes" id="UP000479190"/>
    </source>
</evidence>
<dbReference type="PANTHER" id="PTHR24126">
    <property type="entry name" value="ANKYRIN REPEAT, PH AND SEC7 DOMAIN CONTAINING PROTEIN SECG-RELATED"/>
    <property type="match status" value="1"/>
</dbReference>
<dbReference type="PROSITE" id="PS50297">
    <property type="entry name" value="ANK_REP_REGION"/>
    <property type="match status" value="5"/>
</dbReference>
<feature type="repeat" description="ANK" evidence="3">
    <location>
        <begin position="198"/>
        <end position="234"/>
    </location>
</feature>
<dbReference type="Proteomes" id="UP000479190">
    <property type="component" value="Unassembled WGS sequence"/>
</dbReference>
<gene>
    <name evidence="4" type="ORF">TBRA_LOCUS2138</name>
</gene>
<dbReference type="InterPro" id="IPR036770">
    <property type="entry name" value="Ankyrin_rpt-contain_sf"/>
</dbReference>
<feature type="repeat" description="ANK" evidence="3">
    <location>
        <begin position="596"/>
        <end position="628"/>
    </location>
</feature>
<keyword evidence="5" id="KW-1185">Reference proteome</keyword>
<dbReference type="PROSITE" id="PS50088">
    <property type="entry name" value="ANK_REPEAT"/>
    <property type="match status" value="6"/>
</dbReference>
<feature type="repeat" description="ANK" evidence="3">
    <location>
        <begin position="447"/>
        <end position="479"/>
    </location>
</feature>
<feature type="repeat" description="ANK" evidence="3">
    <location>
        <begin position="164"/>
        <end position="196"/>
    </location>
</feature>
<dbReference type="AlphaFoldDB" id="A0A6H5I5I9"/>
<reference evidence="4 5" key="1">
    <citation type="submission" date="2020-02" db="EMBL/GenBank/DDBJ databases">
        <authorList>
            <person name="Ferguson B K."/>
        </authorList>
    </citation>
    <scope>NUCLEOTIDE SEQUENCE [LARGE SCALE GENOMIC DNA]</scope>
</reference>
<evidence type="ECO:0000256" key="2">
    <source>
        <dbReference type="ARBA" id="ARBA00023043"/>
    </source>
</evidence>
<keyword evidence="2 3" id="KW-0040">ANK repeat</keyword>
<evidence type="ECO:0000256" key="1">
    <source>
        <dbReference type="ARBA" id="ARBA00022737"/>
    </source>
</evidence>
<feature type="repeat" description="ANK" evidence="3">
    <location>
        <begin position="521"/>
        <end position="555"/>
    </location>
</feature>
<dbReference type="Gene3D" id="1.25.40.20">
    <property type="entry name" value="Ankyrin repeat-containing domain"/>
    <property type="match status" value="4"/>
</dbReference>
<dbReference type="PRINTS" id="PR01415">
    <property type="entry name" value="ANKYRIN"/>
</dbReference>
<dbReference type="SUPFAM" id="SSF48403">
    <property type="entry name" value="Ankyrin repeat"/>
    <property type="match status" value="2"/>
</dbReference>
<dbReference type="EMBL" id="CADCXV010000424">
    <property type="protein sequence ID" value="CAB0030122.1"/>
    <property type="molecule type" value="Genomic_DNA"/>
</dbReference>
<evidence type="ECO:0000256" key="3">
    <source>
        <dbReference type="PROSITE-ProRule" id="PRU00023"/>
    </source>
</evidence>
<proteinExistence type="predicted"/>
<dbReference type="Pfam" id="PF12796">
    <property type="entry name" value="Ank_2"/>
    <property type="match status" value="3"/>
</dbReference>
<keyword evidence="1" id="KW-0677">Repeat</keyword>
<dbReference type="OrthoDB" id="341259at2759"/>
<evidence type="ECO:0000313" key="4">
    <source>
        <dbReference type="EMBL" id="CAB0030122.1"/>
    </source>
</evidence>
<sequence>MSMLEQLQSLVRKKVDLENRDVGLSYYGDIYELVSVWQNPPDLREIFRPEEIDRFLTDMLNFYRLLLDWQPRESRTRSYVTRMRFIYGPREPTLKTIVSFVARSGLKDEPSLDRDGRPVTRRTTALHHAVRCIPRFVRFLLHDGIISDLFTIYDKFHVNYVDEFGLTHLHAACRLGRVDIVKKFLELGADLNCVEWRTGFSTLHYALQSDWVKERRDVFNLLLQSGTNPNVADAEGRTPLHVICESKDDWFMAKMVIGLCDEKHRPLQIDALDKWNNTPLNLALKAKHEHVAQLLLKNGADPNLTDFPEEIIDWKERLPNLRDVFTRQEMDWLLVTSIELHDLNEEIDLIDFVIRCGYKDEPDLDEDGKPLLRRTTPVHQIGRCNNDNNWKIAALKNLFKIYDKFHANYTNESGYTHFHVACQYGLDDVAEKFLELGQDPNCLVAETGNSTLHVALEYSQTAVIGPLLRSGADLNLRNRYGSTPLHVICNRCVDYMYLAEMLFKFCDDKRLPVKIDARNNMGDTPLHLAVSHHSSKRSLVELLLRRGANPNLVNDTGETPLHIIGWSDERGYLLLLFFKTCKLKRQPVQLDIQDNEGNTPLHVATSHGNAEVVKLMLRLGADPNSVNAKGLTPLHIIAKLGRGVEPFFSAIGDTQQTVQIDARDNEGRTALEWAVASCYPPAVVSLLERGADVSGFVFPTASDSDMYWGIGTRLRDCKRDPDLGSFVESPLVVATGLLAIVELLETKVGHELDLDDALKVMGFFDKYKLYQSADSSTTKDVDDLVDSIFKEMANQSTYMDYFKFASSYGMPHHIPDDSVEACSSRLCEEVTRKYFRDWALECFMALIHYRLPTLCCELILKNLKNKDLYNICSAAKGQIDEQDKINVINVIKRKNERPVRAGKAPKG</sequence>
<organism evidence="4 5">
    <name type="scientific">Trichogramma brassicae</name>
    <dbReference type="NCBI Taxonomy" id="86971"/>
    <lineage>
        <taxon>Eukaryota</taxon>
        <taxon>Metazoa</taxon>
        <taxon>Ecdysozoa</taxon>
        <taxon>Arthropoda</taxon>
        <taxon>Hexapoda</taxon>
        <taxon>Insecta</taxon>
        <taxon>Pterygota</taxon>
        <taxon>Neoptera</taxon>
        <taxon>Endopterygota</taxon>
        <taxon>Hymenoptera</taxon>
        <taxon>Apocrita</taxon>
        <taxon>Proctotrupomorpha</taxon>
        <taxon>Chalcidoidea</taxon>
        <taxon>Trichogrammatidae</taxon>
        <taxon>Trichogramma</taxon>
    </lineage>
</organism>
<accession>A0A6H5I5I9</accession>
<feature type="repeat" description="ANK" evidence="3">
    <location>
        <begin position="275"/>
        <end position="307"/>
    </location>
</feature>